<dbReference type="PANTHER" id="PTHR42718:SF24">
    <property type="entry name" value="MAJOR FACILITATOR SUPERFAMILY (MFS) PROFILE DOMAIN-CONTAINING PROTEIN"/>
    <property type="match status" value="1"/>
</dbReference>
<feature type="transmembrane region" description="Helical" evidence="7">
    <location>
        <begin position="273"/>
        <end position="298"/>
    </location>
</feature>
<dbReference type="EMBL" id="AWTC01000004">
    <property type="protein sequence ID" value="EST12573.1"/>
    <property type="molecule type" value="Genomic_DNA"/>
</dbReference>
<evidence type="ECO:0000256" key="2">
    <source>
        <dbReference type="ARBA" id="ARBA00022448"/>
    </source>
</evidence>
<keyword evidence="5 7" id="KW-1133">Transmembrane helix</keyword>
<feature type="transmembrane region" description="Helical" evidence="7">
    <location>
        <begin position="58"/>
        <end position="78"/>
    </location>
</feature>
<dbReference type="Proteomes" id="UP000018296">
    <property type="component" value="Unassembled WGS sequence"/>
</dbReference>
<feature type="transmembrane region" description="Helical" evidence="7">
    <location>
        <begin position="458"/>
        <end position="477"/>
    </location>
</feature>
<dbReference type="GO" id="GO:0005886">
    <property type="term" value="C:plasma membrane"/>
    <property type="evidence" value="ECO:0007669"/>
    <property type="project" value="UniProtKB-SubCell"/>
</dbReference>
<feature type="domain" description="Major facilitator superfamily (MFS) profile" evidence="8">
    <location>
        <begin position="20"/>
        <end position="482"/>
    </location>
</feature>
<dbReference type="PANTHER" id="PTHR42718">
    <property type="entry name" value="MAJOR FACILITATOR SUPERFAMILY MULTIDRUG TRANSPORTER MFSC"/>
    <property type="match status" value="1"/>
</dbReference>
<evidence type="ECO:0000256" key="4">
    <source>
        <dbReference type="ARBA" id="ARBA00022692"/>
    </source>
</evidence>
<comment type="subcellular location">
    <subcellularLocation>
        <location evidence="1">Cell membrane</location>
        <topology evidence="1">Multi-pass membrane protein</topology>
    </subcellularLocation>
</comment>
<dbReference type="NCBIfam" id="TIGR00711">
    <property type="entry name" value="efflux_EmrB"/>
    <property type="match status" value="1"/>
</dbReference>
<evidence type="ECO:0000256" key="5">
    <source>
        <dbReference type="ARBA" id="ARBA00022989"/>
    </source>
</evidence>
<dbReference type="SUPFAM" id="SSF103473">
    <property type="entry name" value="MFS general substrate transporter"/>
    <property type="match status" value="1"/>
</dbReference>
<proteinExistence type="predicted"/>
<dbReference type="STRING" id="1395513.P343_05345"/>
<dbReference type="OrthoDB" id="9816041at2"/>
<dbReference type="InterPro" id="IPR036259">
    <property type="entry name" value="MFS_trans_sf"/>
</dbReference>
<dbReference type="GO" id="GO:0022857">
    <property type="term" value="F:transmembrane transporter activity"/>
    <property type="evidence" value="ECO:0007669"/>
    <property type="project" value="InterPro"/>
</dbReference>
<feature type="transmembrane region" description="Helical" evidence="7">
    <location>
        <begin position="205"/>
        <end position="225"/>
    </location>
</feature>
<organism evidence="9 10">
    <name type="scientific">Sporolactobacillus laevolacticus DSM 442</name>
    <dbReference type="NCBI Taxonomy" id="1395513"/>
    <lineage>
        <taxon>Bacteria</taxon>
        <taxon>Bacillati</taxon>
        <taxon>Bacillota</taxon>
        <taxon>Bacilli</taxon>
        <taxon>Bacillales</taxon>
        <taxon>Sporolactobacillaceae</taxon>
        <taxon>Sporolactobacillus</taxon>
    </lineage>
</organism>
<evidence type="ECO:0000256" key="1">
    <source>
        <dbReference type="ARBA" id="ARBA00004651"/>
    </source>
</evidence>
<evidence type="ECO:0000256" key="3">
    <source>
        <dbReference type="ARBA" id="ARBA00022475"/>
    </source>
</evidence>
<protein>
    <submittedName>
        <fullName evidence="9">Multidrug transporter</fullName>
    </submittedName>
</protein>
<dbReference type="RefSeq" id="WP_023509368.1">
    <property type="nucleotide sequence ID" value="NZ_AWTC01000004.1"/>
</dbReference>
<dbReference type="InterPro" id="IPR004638">
    <property type="entry name" value="EmrB-like"/>
</dbReference>
<dbReference type="PRINTS" id="PR01036">
    <property type="entry name" value="TCRTETB"/>
</dbReference>
<dbReference type="PATRIC" id="fig|1395513.3.peg.1090"/>
<dbReference type="AlphaFoldDB" id="V6IYK8"/>
<dbReference type="InterPro" id="IPR011701">
    <property type="entry name" value="MFS"/>
</dbReference>
<feature type="transmembrane region" description="Helical" evidence="7">
    <location>
        <begin position="338"/>
        <end position="357"/>
    </location>
</feature>
<reference evidence="9 10" key="1">
    <citation type="journal article" date="2013" name="Genome Announc.">
        <title>Genome Sequence of Sporolactobacillus laevolacticus DSM442, an Efficient Polymer-Grade D-Lactate Producer from Agricultural Waste Cottonseed as a Nitrogen Source.</title>
        <authorList>
            <person name="Wang H."/>
            <person name="Wang L."/>
            <person name="Ju J."/>
            <person name="Yu B."/>
            <person name="Ma Y."/>
        </authorList>
    </citation>
    <scope>NUCLEOTIDE SEQUENCE [LARGE SCALE GENOMIC DNA]</scope>
    <source>
        <strain evidence="9 10">DSM 442</strain>
    </source>
</reference>
<evidence type="ECO:0000313" key="9">
    <source>
        <dbReference type="EMBL" id="EST12573.1"/>
    </source>
</evidence>
<dbReference type="Pfam" id="PF07690">
    <property type="entry name" value="MFS_1"/>
    <property type="match status" value="1"/>
</dbReference>
<feature type="transmembrane region" description="Helical" evidence="7">
    <location>
        <begin position="18"/>
        <end position="38"/>
    </location>
</feature>
<evidence type="ECO:0000313" key="10">
    <source>
        <dbReference type="Proteomes" id="UP000018296"/>
    </source>
</evidence>
<keyword evidence="2" id="KW-0813">Transport</keyword>
<dbReference type="CDD" id="cd17503">
    <property type="entry name" value="MFS_LmrB_MDR_like"/>
    <property type="match status" value="1"/>
</dbReference>
<keyword evidence="6 7" id="KW-0472">Membrane</keyword>
<feature type="transmembrane region" description="Helical" evidence="7">
    <location>
        <begin position="237"/>
        <end position="253"/>
    </location>
</feature>
<evidence type="ECO:0000256" key="6">
    <source>
        <dbReference type="ARBA" id="ARBA00023136"/>
    </source>
</evidence>
<evidence type="ECO:0000256" key="7">
    <source>
        <dbReference type="SAM" id="Phobius"/>
    </source>
</evidence>
<name>V6IYK8_9BACL</name>
<gene>
    <name evidence="9" type="ORF">P343_05345</name>
</gene>
<feature type="transmembrane region" description="Helical" evidence="7">
    <location>
        <begin position="174"/>
        <end position="193"/>
    </location>
</feature>
<keyword evidence="4 7" id="KW-0812">Transmembrane</keyword>
<feature type="transmembrane region" description="Helical" evidence="7">
    <location>
        <begin position="310"/>
        <end position="331"/>
    </location>
</feature>
<feature type="transmembrane region" description="Helical" evidence="7">
    <location>
        <begin position="85"/>
        <end position="109"/>
    </location>
</feature>
<feature type="transmembrane region" description="Helical" evidence="7">
    <location>
        <begin position="406"/>
        <end position="426"/>
    </location>
</feature>
<dbReference type="Gene3D" id="1.20.1250.20">
    <property type="entry name" value="MFS general substrate transporter like domains"/>
    <property type="match status" value="1"/>
</dbReference>
<feature type="transmembrane region" description="Helical" evidence="7">
    <location>
        <begin position="363"/>
        <end position="385"/>
    </location>
</feature>
<sequence length="491" mass="52992">MTEIKQPVDIDGKAYNRIFLIIVLLIGAFCTILNQTLLATALPDIMKDFDITAATGQWLTSGFLLMNGVMIPVTALLINKINSKMLYIGSMIIFLLGTVLAAVAPNFAILLTGRIIQAAGAGIMMPLMQTISLLIFPREKRGIVMGLGGLVIAFAPAIGPTLSGWIVDSYDWRVLFYMMIPIVVVVILLAFRAMKKVVPLTNPRIDYLSIVLSTIGFGGMLYGFSSVGNYGWSDGRVIWPLIVGVLFIILFVWRQLAMKSPMLELKVFKSPIFTLSVVISSIVMMAMIGAELVLPLYIQNLRGESALHSGLILLPGAIVMGLMSPVTGLIFDRIGARKLAITGIFLLTAGTVPFMFLTAHTSYVSIVVMYAVRFMGISMVMMPVTTAGMNALPDSLMSHGTAVNNTIRTVAGSIGTAVLISIFTNVTKHGMPKKSLMTTDPAHYGQRAIDATLNGMNAAFIVAVCFCVLTLILTFFIKGKEKQAATGEVSS</sequence>
<dbReference type="InterPro" id="IPR020846">
    <property type="entry name" value="MFS_dom"/>
</dbReference>
<dbReference type="eggNOG" id="COG2814">
    <property type="taxonomic scope" value="Bacteria"/>
</dbReference>
<keyword evidence="3" id="KW-1003">Cell membrane</keyword>
<evidence type="ECO:0000259" key="8">
    <source>
        <dbReference type="PROSITE" id="PS50850"/>
    </source>
</evidence>
<dbReference type="PROSITE" id="PS50850">
    <property type="entry name" value="MFS"/>
    <property type="match status" value="1"/>
</dbReference>
<comment type="caution">
    <text evidence="9">The sequence shown here is derived from an EMBL/GenBank/DDBJ whole genome shotgun (WGS) entry which is preliminary data.</text>
</comment>
<dbReference type="Gene3D" id="1.20.1720.10">
    <property type="entry name" value="Multidrug resistance protein D"/>
    <property type="match status" value="1"/>
</dbReference>
<feature type="transmembrane region" description="Helical" evidence="7">
    <location>
        <begin position="143"/>
        <end position="162"/>
    </location>
</feature>
<keyword evidence="10" id="KW-1185">Reference proteome</keyword>
<feature type="transmembrane region" description="Helical" evidence="7">
    <location>
        <begin position="115"/>
        <end position="136"/>
    </location>
</feature>
<accession>V6IYK8</accession>